<evidence type="ECO:0000313" key="4">
    <source>
        <dbReference type="Proteomes" id="UP001627154"/>
    </source>
</evidence>
<dbReference type="AlphaFoldDB" id="A0ABD2XRA2"/>
<feature type="chain" id="PRO_5044859282" evidence="2">
    <location>
        <begin position="29"/>
        <end position="140"/>
    </location>
</feature>
<dbReference type="Proteomes" id="UP001627154">
    <property type="component" value="Unassembled WGS sequence"/>
</dbReference>
<sequence>MLSKYACGTNAFLRLIALATLCLNLTQAGTRYIAIPIDNVDIIELDPVPSYPSRFPRQADTSYATSSSLQQQQQYPHNHQYHHHHHREPVGIIEQPQPQQQVAAASNPLVTKHILDYVDFGAHTGPNGAFSWYADYPTYH</sequence>
<protein>
    <submittedName>
        <fullName evidence="3">Uncharacterized protein</fullName>
    </submittedName>
</protein>
<evidence type="ECO:0000256" key="1">
    <source>
        <dbReference type="SAM" id="MobiDB-lite"/>
    </source>
</evidence>
<evidence type="ECO:0000256" key="2">
    <source>
        <dbReference type="SAM" id="SignalP"/>
    </source>
</evidence>
<feature type="region of interest" description="Disordered" evidence="1">
    <location>
        <begin position="56"/>
        <end position="87"/>
    </location>
</feature>
<feature type="compositionally biased region" description="Polar residues" evidence="1">
    <location>
        <begin position="59"/>
        <end position="69"/>
    </location>
</feature>
<comment type="caution">
    <text evidence="3">The sequence shown here is derived from an EMBL/GenBank/DDBJ whole genome shotgun (WGS) entry which is preliminary data.</text>
</comment>
<organism evidence="3 4">
    <name type="scientific">Trichogramma kaykai</name>
    <dbReference type="NCBI Taxonomy" id="54128"/>
    <lineage>
        <taxon>Eukaryota</taxon>
        <taxon>Metazoa</taxon>
        <taxon>Ecdysozoa</taxon>
        <taxon>Arthropoda</taxon>
        <taxon>Hexapoda</taxon>
        <taxon>Insecta</taxon>
        <taxon>Pterygota</taxon>
        <taxon>Neoptera</taxon>
        <taxon>Endopterygota</taxon>
        <taxon>Hymenoptera</taxon>
        <taxon>Apocrita</taxon>
        <taxon>Proctotrupomorpha</taxon>
        <taxon>Chalcidoidea</taxon>
        <taxon>Trichogrammatidae</taxon>
        <taxon>Trichogramma</taxon>
    </lineage>
</organism>
<evidence type="ECO:0000313" key="3">
    <source>
        <dbReference type="EMBL" id="KAL3407344.1"/>
    </source>
</evidence>
<name>A0ABD2XRA2_9HYME</name>
<keyword evidence="2" id="KW-0732">Signal</keyword>
<accession>A0ABD2XRA2</accession>
<dbReference type="EMBL" id="JBJJXI010000011">
    <property type="protein sequence ID" value="KAL3407344.1"/>
    <property type="molecule type" value="Genomic_DNA"/>
</dbReference>
<gene>
    <name evidence="3" type="ORF">TKK_000605</name>
</gene>
<keyword evidence="4" id="KW-1185">Reference proteome</keyword>
<feature type="signal peptide" evidence="2">
    <location>
        <begin position="1"/>
        <end position="28"/>
    </location>
</feature>
<proteinExistence type="predicted"/>
<reference evidence="3 4" key="1">
    <citation type="journal article" date="2024" name="bioRxiv">
        <title>A reference genome for Trichogramma kaykai: A tiny desert-dwelling parasitoid wasp with competing sex-ratio distorters.</title>
        <authorList>
            <person name="Culotta J."/>
            <person name="Lindsey A.R."/>
        </authorList>
    </citation>
    <scope>NUCLEOTIDE SEQUENCE [LARGE SCALE GENOMIC DNA]</scope>
    <source>
        <strain evidence="3 4">KSX58</strain>
    </source>
</reference>